<dbReference type="Gene3D" id="3.30.50.10">
    <property type="entry name" value="Erythroid Transcription Factor GATA-1, subunit A"/>
    <property type="match status" value="2"/>
</dbReference>
<keyword evidence="6" id="KW-0805">Transcription regulation</keyword>
<dbReference type="GeneTree" id="ENSGT00940000158349"/>
<dbReference type="PANTHER" id="PTHR10071">
    <property type="entry name" value="TRANSCRIPTION FACTOR GATA FAMILY MEMBER"/>
    <property type="match status" value="1"/>
</dbReference>
<keyword evidence="7" id="KW-0238">DNA-binding</keyword>
<proteinExistence type="predicted"/>
<organism evidence="14 15">
    <name type="scientific">Eptatretus burgeri</name>
    <name type="common">Inshore hagfish</name>
    <dbReference type="NCBI Taxonomy" id="7764"/>
    <lineage>
        <taxon>Eukaryota</taxon>
        <taxon>Metazoa</taxon>
        <taxon>Chordata</taxon>
        <taxon>Craniata</taxon>
        <taxon>Vertebrata</taxon>
        <taxon>Cyclostomata</taxon>
        <taxon>Myxini</taxon>
        <taxon>Myxiniformes</taxon>
        <taxon>Myxinidae</taxon>
        <taxon>Eptatretinae</taxon>
        <taxon>Eptatretus</taxon>
    </lineage>
</organism>
<dbReference type="PROSITE" id="PS50114">
    <property type="entry name" value="GATA_ZN_FINGER_2"/>
    <property type="match status" value="2"/>
</dbReference>
<dbReference type="GO" id="GO:0000122">
    <property type="term" value="P:negative regulation of transcription by RNA polymerase II"/>
    <property type="evidence" value="ECO:0007669"/>
    <property type="project" value="TreeGrafter"/>
</dbReference>
<dbReference type="SMART" id="SM00401">
    <property type="entry name" value="ZnF_GATA"/>
    <property type="match status" value="2"/>
</dbReference>
<evidence type="ECO:0000256" key="4">
    <source>
        <dbReference type="ARBA" id="ARBA00022771"/>
    </source>
</evidence>
<evidence type="ECO:0000259" key="13">
    <source>
        <dbReference type="PROSITE" id="PS50114"/>
    </source>
</evidence>
<evidence type="ECO:0000313" key="14">
    <source>
        <dbReference type="Ensembl" id="ENSEBUP00000000852.1"/>
    </source>
</evidence>
<feature type="zinc finger region" description="GATA-type 2" evidence="11">
    <location>
        <begin position="250"/>
        <end position="274"/>
    </location>
</feature>
<evidence type="ECO:0000256" key="3">
    <source>
        <dbReference type="ARBA" id="ARBA00022737"/>
    </source>
</evidence>
<dbReference type="SUPFAM" id="SSF57716">
    <property type="entry name" value="Glucocorticoid receptor-like (DNA-binding domain)"/>
    <property type="match status" value="2"/>
</dbReference>
<evidence type="ECO:0000256" key="6">
    <source>
        <dbReference type="ARBA" id="ARBA00023015"/>
    </source>
</evidence>
<dbReference type="Pfam" id="PF00320">
    <property type="entry name" value="GATA"/>
    <property type="match status" value="2"/>
</dbReference>
<dbReference type="Ensembl" id="ENSEBUT00000001158.1">
    <property type="protein sequence ID" value="ENSEBUP00000000852.1"/>
    <property type="gene ID" value="ENSEBUG00000000882.1"/>
</dbReference>
<comment type="subcellular location">
    <subcellularLocation>
        <location evidence="1">Nucleus</location>
    </subcellularLocation>
</comment>
<dbReference type="Pfam" id="PF05349">
    <property type="entry name" value="GATA-N"/>
    <property type="match status" value="1"/>
</dbReference>
<keyword evidence="15" id="KW-1185">Reference proteome</keyword>
<dbReference type="Proteomes" id="UP000694388">
    <property type="component" value="Unplaced"/>
</dbReference>
<reference evidence="14" key="2">
    <citation type="submission" date="2025-09" db="UniProtKB">
        <authorList>
            <consortium name="Ensembl"/>
        </authorList>
    </citation>
    <scope>IDENTIFICATION</scope>
</reference>
<evidence type="ECO:0000256" key="11">
    <source>
        <dbReference type="PIRSR" id="PIRSR003028-1"/>
    </source>
</evidence>
<feature type="region of interest" description="Disordered" evidence="12">
    <location>
        <begin position="286"/>
        <end position="392"/>
    </location>
</feature>
<dbReference type="InterPro" id="IPR008013">
    <property type="entry name" value="GATA_N"/>
</dbReference>
<feature type="zinc finger region" description="GATA-type 1" evidence="11">
    <location>
        <begin position="196"/>
        <end position="220"/>
    </location>
</feature>
<dbReference type="GO" id="GO:0045165">
    <property type="term" value="P:cell fate commitment"/>
    <property type="evidence" value="ECO:0007669"/>
    <property type="project" value="TreeGrafter"/>
</dbReference>
<evidence type="ECO:0000256" key="10">
    <source>
        <dbReference type="ARBA" id="ARBA00023242"/>
    </source>
</evidence>
<evidence type="ECO:0000256" key="9">
    <source>
        <dbReference type="ARBA" id="ARBA00023163"/>
    </source>
</evidence>
<feature type="compositionally biased region" description="Low complexity" evidence="12">
    <location>
        <begin position="346"/>
        <end position="372"/>
    </location>
</feature>
<protein>
    <submittedName>
        <fullName evidence="14">GATA binding protein 4</fullName>
    </submittedName>
</protein>
<keyword evidence="4 11" id="KW-0863">Zinc-finger</keyword>
<evidence type="ECO:0000256" key="1">
    <source>
        <dbReference type="ARBA" id="ARBA00004123"/>
    </source>
</evidence>
<evidence type="ECO:0000256" key="7">
    <source>
        <dbReference type="ARBA" id="ARBA00023125"/>
    </source>
</evidence>
<dbReference type="PRINTS" id="PR00619">
    <property type="entry name" value="GATAZNFINGER"/>
</dbReference>
<reference evidence="14" key="1">
    <citation type="submission" date="2025-08" db="UniProtKB">
        <authorList>
            <consortium name="Ensembl"/>
        </authorList>
    </citation>
    <scope>IDENTIFICATION</scope>
</reference>
<dbReference type="InterPro" id="IPR039355">
    <property type="entry name" value="Transcription_factor_GATA"/>
</dbReference>
<evidence type="ECO:0000256" key="8">
    <source>
        <dbReference type="ARBA" id="ARBA00023159"/>
    </source>
</evidence>
<name>A0A8C4N1M6_EPTBU</name>
<feature type="compositionally biased region" description="Low complexity" evidence="12">
    <location>
        <begin position="306"/>
        <end position="326"/>
    </location>
</feature>
<keyword evidence="9" id="KW-0804">Transcription</keyword>
<feature type="domain" description="GATA-type" evidence="13">
    <location>
        <begin position="244"/>
        <end position="297"/>
    </location>
</feature>
<dbReference type="PROSITE" id="PS00344">
    <property type="entry name" value="GATA_ZN_FINGER_1"/>
    <property type="match status" value="2"/>
</dbReference>
<dbReference type="OMA" id="MANHGPP"/>
<feature type="domain" description="GATA-type" evidence="13">
    <location>
        <begin position="190"/>
        <end position="244"/>
    </location>
</feature>
<keyword evidence="2 11" id="KW-0479">Metal-binding</keyword>
<dbReference type="GO" id="GO:0005634">
    <property type="term" value="C:nucleus"/>
    <property type="evidence" value="ECO:0007669"/>
    <property type="project" value="UniProtKB-SubCell"/>
</dbReference>
<dbReference type="GO" id="GO:0008270">
    <property type="term" value="F:zinc ion binding"/>
    <property type="evidence" value="ECO:0007669"/>
    <property type="project" value="UniProtKB-KW"/>
</dbReference>
<dbReference type="FunFam" id="3.30.50.10:FF:000001">
    <property type="entry name" value="GATA transcription factor (GATAd)"/>
    <property type="match status" value="1"/>
</dbReference>
<keyword evidence="3" id="KW-0677">Repeat</keyword>
<keyword evidence="8" id="KW-0010">Activator</keyword>
<dbReference type="InterPro" id="IPR013088">
    <property type="entry name" value="Znf_NHR/GATA"/>
</dbReference>
<evidence type="ECO:0000256" key="12">
    <source>
        <dbReference type="SAM" id="MobiDB-lite"/>
    </source>
</evidence>
<evidence type="ECO:0000313" key="15">
    <source>
        <dbReference type="Proteomes" id="UP000694388"/>
    </source>
</evidence>
<keyword evidence="5 11" id="KW-0862">Zinc</keyword>
<dbReference type="GO" id="GO:0000981">
    <property type="term" value="F:DNA-binding transcription factor activity, RNA polymerase II-specific"/>
    <property type="evidence" value="ECO:0007669"/>
    <property type="project" value="InterPro"/>
</dbReference>
<dbReference type="CDD" id="cd00202">
    <property type="entry name" value="ZnF_GATA"/>
    <property type="match status" value="2"/>
</dbReference>
<sequence length="405" mass="42159">MYQGISMSANNAPPGCYAHHEPPVSFMHGPAPPSAPVYVPTTRVAQVLPPLPYLQAGGASQHGASSNGHGVWSQTGATDVGTYAGHQAISPRFSYPSGPGAIAGISGREAAFGGPLSAGASSPHAQYANSLSISLNGTYTSPYTAAYMTPEVAAAWSTSAGMDGSLVPGLHARPNPLTARRPSLDLMDDFAEGRECVNCGAMSTPLWRRDGTGHYLCNACGLYHKMNGINRPLIKPQRRLSGSRRVGLCCSNCQTTTTTLWRRNAEGEPVCNACGLYTKLHGVPRPLTMKKDGIQTRKRKPKNPNKCKTPTGVGTSSVSSSGSASSIHDGMPLVKVEPATSPGYPSSQQVTTSGSSSSHVHSHGLGLAALGAMGSVNQPGTGGRLHDDGGSDVMRQSFWSTMTMA</sequence>
<dbReference type="GO" id="GO:0045944">
    <property type="term" value="P:positive regulation of transcription by RNA polymerase II"/>
    <property type="evidence" value="ECO:0007669"/>
    <property type="project" value="TreeGrafter"/>
</dbReference>
<dbReference type="AlphaFoldDB" id="A0A8C4N1M6"/>
<keyword evidence="10" id="KW-0539">Nucleus</keyword>
<dbReference type="InterPro" id="IPR016375">
    <property type="entry name" value="TF_GATA_4/5/6"/>
</dbReference>
<dbReference type="PIRSF" id="PIRSF003028">
    <property type="entry name" value="TF_GATA_4/5/6"/>
    <property type="match status" value="1"/>
</dbReference>
<evidence type="ECO:0000256" key="5">
    <source>
        <dbReference type="ARBA" id="ARBA00022833"/>
    </source>
</evidence>
<dbReference type="PANTHER" id="PTHR10071:SF337">
    <property type="entry name" value="GATA-BINDING FACTOR A"/>
    <property type="match status" value="1"/>
</dbReference>
<feature type="compositionally biased region" description="Basic residues" evidence="12">
    <location>
        <begin position="296"/>
        <end position="305"/>
    </location>
</feature>
<accession>A0A8C4N1M6</accession>
<dbReference type="InterPro" id="IPR000679">
    <property type="entry name" value="Znf_GATA"/>
</dbReference>
<dbReference type="GO" id="GO:0000978">
    <property type="term" value="F:RNA polymerase II cis-regulatory region sequence-specific DNA binding"/>
    <property type="evidence" value="ECO:0007669"/>
    <property type="project" value="TreeGrafter"/>
</dbReference>
<dbReference type="FunFam" id="3.30.50.10:FF:000032">
    <property type="entry name" value="Transcription factor GATA-3"/>
    <property type="match status" value="1"/>
</dbReference>
<evidence type="ECO:0000256" key="2">
    <source>
        <dbReference type="ARBA" id="ARBA00022723"/>
    </source>
</evidence>